<accession>A0A1D2VL50</accession>
<dbReference type="GO" id="GO:0006310">
    <property type="term" value="P:DNA recombination"/>
    <property type="evidence" value="ECO:0007669"/>
    <property type="project" value="UniProtKB-KW"/>
</dbReference>
<dbReference type="SUPFAM" id="SSF53300">
    <property type="entry name" value="vWA-like"/>
    <property type="match status" value="1"/>
</dbReference>
<dbReference type="InterPro" id="IPR005161">
    <property type="entry name" value="Ku_N"/>
</dbReference>
<dbReference type="Gene3D" id="2.40.290.10">
    <property type="match status" value="1"/>
</dbReference>
<evidence type="ECO:0000256" key="7">
    <source>
        <dbReference type="ARBA" id="ARBA00022741"/>
    </source>
</evidence>
<evidence type="ECO:0000313" key="21">
    <source>
        <dbReference type="Proteomes" id="UP000095038"/>
    </source>
</evidence>
<dbReference type="GO" id="GO:0043564">
    <property type="term" value="C:Ku70:Ku80 complex"/>
    <property type="evidence" value="ECO:0007669"/>
    <property type="project" value="InterPro"/>
</dbReference>
<keyword evidence="14" id="KW-0233">DNA recombination</keyword>
<dbReference type="Gene3D" id="3.40.50.410">
    <property type="entry name" value="von Willebrand factor, type A domain"/>
    <property type="match status" value="1"/>
</dbReference>
<dbReference type="SUPFAM" id="SSF100939">
    <property type="entry name" value="SPOC domain-like"/>
    <property type="match status" value="1"/>
</dbReference>
<dbReference type="EC" id="3.6.4.12" evidence="4"/>
<dbReference type="InterPro" id="IPR006165">
    <property type="entry name" value="Ku70"/>
</dbReference>
<dbReference type="CDD" id="cd00788">
    <property type="entry name" value="KU70"/>
    <property type="match status" value="1"/>
</dbReference>
<evidence type="ECO:0000256" key="5">
    <source>
        <dbReference type="ARBA" id="ARBA00021796"/>
    </source>
</evidence>
<dbReference type="InterPro" id="IPR047087">
    <property type="entry name" value="KU70_core_dom"/>
</dbReference>
<dbReference type="InterPro" id="IPR036465">
    <property type="entry name" value="vWFA_dom_sf"/>
</dbReference>
<dbReference type="Pfam" id="PF02735">
    <property type="entry name" value="Ku"/>
    <property type="match status" value="1"/>
</dbReference>
<evidence type="ECO:0000256" key="10">
    <source>
        <dbReference type="ARBA" id="ARBA00022806"/>
    </source>
</evidence>
<dbReference type="GO" id="GO:0005524">
    <property type="term" value="F:ATP binding"/>
    <property type="evidence" value="ECO:0007669"/>
    <property type="project" value="UniProtKB-KW"/>
</dbReference>
<evidence type="ECO:0000256" key="17">
    <source>
        <dbReference type="ARBA" id="ARBA00031811"/>
    </source>
</evidence>
<keyword evidence="10" id="KW-0347">Helicase</keyword>
<sequence length="709" mass="82638">MYTSRKELNGKSQLREILEALDILMENLAITMKGTGVGCYFFNCSKTSDNKRNGIYSLFSLSDLSVKNIKKLHDILEDTPIQSNNNGDDNIFDLENPDLLNDPLYKLFPLIKYSNEKEFESKKTGLNEVFAQMNSEFMNTKSRKYNNKKIFFFTDNDKPFDPNSENGQSLKRKIRTIKLDLNSEYINIVNFFIGSKEKAFNPNLYNEILFIKHTKDPFSISKKKDESKRFNNFIFDAPNTKHTASNDIKSKVLRKKEVKRVLFQCPLEIGPNLIISVKGFGLYSREAPKKPENFYSKSQILKKVNNSFKYIDQISGKEINKTSCIVKCYKFGEELIILNKNQLEKINNFENFENESNENNKNNKNNKGDSNDENHIKYSKPWLRIIGFKKIQDAFNPQYNFGKSSFIAPNPEGSFTNSFRAFSSLYQSMIKTKRAAIIWGYLKKNSSPALFALIPSKNYEFEKIRLNKRNKQVKRKEGLYFPEGLFLMPLPFKDCIRRIPEHVMSVEVDENLLALTKGILGRFELWNAYKPNDFSNPSLLWHYKVLRDEVLQTEIDPDSDVSKAWEIEDYEKRKNLLSNFDKTLERVSKIRELIVSSIPSQDEMKQMTDEDIESNVALLIQIWNTRINGFAAVNDMKENIEKPIKSAKIAVEYDLTNKDVMAAWQQNRLSDFKVLQLRKFIMKNRGFIEPATKKNDMINNIKEFFESKQ</sequence>
<evidence type="ECO:0000259" key="19">
    <source>
        <dbReference type="SMART" id="SM00559"/>
    </source>
</evidence>
<evidence type="ECO:0000256" key="16">
    <source>
        <dbReference type="ARBA" id="ARBA00023242"/>
    </source>
</evidence>
<dbReference type="EMBL" id="KV454477">
    <property type="protein sequence ID" value="ODV62324.1"/>
    <property type="molecule type" value="Genomic_DNA"/>
</dbReference>
<dbReference type="RefSeq" id="XP_020048631.1">
    <property type="nucleotide sequence ID" value="XM_020192798.1"/>
</dbReference>
<evidence type="ECO:0000256" key="15">
    <source>
        <dbReference type="ARBA" id="ARBA00023204"/>
    </source>
</evidence>
<evidence type="ECO:0000256" key="4">
    <source>
        <dbReference type="ARBA" id="ARBA00012551"/>
    </source>
</evidence>
<dbReference type="PIRSF" id="PIRSF003033">
    <property type="entry name" value="Ku70"/>
    <property type="match status" value="1"/>
</dbReference>
<keyword evidence="21" id="KW-1185">Reference proteome</keyword>
<feature type="domain" description="Ku" evidence="19">
    <location>
        <begin position="316"/>
        <end position="507"/>
    </location>
</feature>
<keyword evidence="7" id="KW-0547">Nucleotide-binding</keyword>
<dbReference type="GeneID" id="30966434"/>
<keyword evidence="13" id="KW-0238">DNA-binding</keyword>
<evidence type="ECO:0000256" key="13">
    <source>
        <dbReference type="ARBA" id="ARBA00023125"/>
    </source>
</evidence>
<evidence type="ECO:0000256" key="6">
    <source>
        <dbReference type="ARBA" id="ARBA00022454"/>
    </source>
</evidence>
<dbReference type="InParanoid" id="A0A1D2VL50"/>
<dbReference type="PANTHER" id="PTHR12604">
    <property type="entry name" value="KU AUTOANTIGEN DNA HELICASE"/>
    <property type="match status" value="1"/>
</dbReference>
<keyword evidence="12" id="KW-0779">Telomere</keyword>
<evidence type="ECO:0000256" key="9">
    <source>
        <dbReference type="ARBA" id="ARBA00022801"/>
    </source>
</evidence>
<keyword evidence="16" id="KW-0539">Nucleus</keyword>
<evidence type="ECO:0000256" key="14">
    <source>
        <dbReference type="ARBA" id="ARBA00023172"/>
    </source>
</evidence>
<organism evidence="20 21">
    <name type="scientific">Ascoidea rubescens DSM 1968</name>
    <dbReference type="NCBI Taxonomy" id="1344418"/>
    <lineage>
        <taxon>Eukaryota</taxon>
        <taxon>Fungi</taxon>
        <taxon>Dikarya</taxon>
        <taxon>Ascomycota</taxon>
        <taxon>Saccharomycotina</taxon>
        <taxon>Saccharomycetes</taxon>
        <taxon>Ascoideaceae</taxon>
        <taxon>Ascoidea</taxon>
    </lineage>
</organism>
<dbReference type="Gene3D" id="1.10.1600.10">
    <property type="match status" value="1"/>
</dbReference>
<dbReference type="AlphaFoldDB" id="A0A1D2VL50"/>
<dbReference type="GO" id="GO:0006303">
    <property type="term" value="P:double-strand break repair via nonhomologous end joining"/>
    <property type="evidence" value="ECO:0007669"/>
    <property type="project" value="InterPro"/>
</dbReference>
<name>A0A1D2VL50_9ASCO</name>
<dbReference type="STRING" id="1344418.A0A1D2VL50"/>
<evidence type="ECO:0000256" key="11">
    <source>
        <dbReference type="ARBA" id="ARBA00022840"/>
    </source>
</evidence>
<dbReference type="InterPro" id="IPR016194">
    <property type="entry name" value="SPOC-like_C_dom_sf"/>
</dbReference>
<keyword evidence="8" id="KW-0227">DNA damage</keyword>
<keyword evidence="15" id="KW-0234">DNA repair</keyword>
<dbReference type="GO" id="GO:0003684">
    <property type="term" value="F:damaged DNA binding"/>
    <property type="evidence" value="ECO:0007669"/>
    <property type="project" value="InterPro"/>
</dbReference>
<gene>
    <name evidence="20" type="ORF">ASCRUDRAFT_74730</name>
</gene>
<evidence type="ECO:0000256" key="2">
    <source>
        <dbReference type="ARBA" id="ARBA00004574"/>
    </source>
</evidence>
<dbReference type="PANTHER" id="PTHR12604:SF2">
    <property type="entry name" value="X-RAY REPAIR CROSS-COMPLEMENTING PROTEIN 6"/>
    <property type="match status" value="1"/>
</dbReference>
<protein>
    <recommendedName>
        <fullName evidence="5">ATP-dependent DNA helicase II subunit 1</fullName>
        <ecNumber evidence="4">3.6.4.12</ecNumber>
    </recommendedName>
    <alternativeName>
        <fullName evidence="17">ATP-dependent DNA helicase II subunit Ku70</fullName>
    </alternativeName>
</protein>
<evidence type="ECO:0000256" key="18">
    <source>
        <dbReference type="SAM" id="MobiDB-lite"/>
    </source>
</evidence>
<dbReference type="InterPro" id="IPR006164">
    <property type="entry name" value="DNA_bd_Ku70/Ku80"/>
</dbReference>
<dbReference type="Proteomes" id="UP000095038">
    <property type="component" value="Unassembled WGS sequence"/>
</dbReference>
<evidence type="ECO:0000256" key="8">
    <source>
        <dbReference type="ARBA" id="ARBA00022763"/>
    </source>
</evidence>
<keyword evidence="6" id="KW-0158">Chromosome</keyword>
<keyword evidence="9" id="KW-0378">Hydrolase</keyword>
<feature type="compositionally biased region" description="Basic and acidic residues" evidence="18">
    <location>
        <begin position="366"/>
        <end position="375"/>
    </location>
</feature>
<dbReference type="InterPro" id="IPR005160">
    <property type="entry name" value="Ku_C"/>
</dbReference>
<keyword evidence="11" id="KW-0067">ATP-binding</keyword>
<dbReference type="Pfam" id="PF03731">
    <property type="entry name" value="Ku_N"/>
    <property type="match status" value="1"/>
</dbReference>
<evidence type="ECO:0000313" key="20">
    <source>
        <dbReference type="EMBL" id="ODV62324.1"/>
    </source>
</evidence>
<dbReference type="GO" id="GO:0003690">
    <property type="term" value="F:double-stranded DNA binding"/>
    <property type="evidence" value="ECO:0007669"/>
    <property type="project" value="TreeGrafter"/>
</dbReference>
<proteinExistence type="inferred from homology"/>
<dbReference type="FunCoup" id="A0A1D2VL50">
    <property type="interactions" value="691"/>
</dbReference>
<reference evidence="21" key="1">
    <citation type="submission" date="2016-05" db="EMBL/GenBank/DDBJ databases">
        <title>Comparative genomics of biotechnologically important yeasts.</title>
        <authorList>
            <consortium name="DOE Joint Genome Institute"/>
            <person name="Riley R."/>
            <person name="Haridas S."/>
            <person name="Wolfe K.H."/>
            <person name="Lopes M.R."/>
            <person name="Hittinger C.T."/>
            <person name="Goker M."/>
            <person name="Salamov A."/>
            <person name="Wisecaver J."/>
            <person name="Long T.M."/>
            <person name="Aerts A.L."/>
            <person name="Barry K."/>
            <person name="Choi C."/>
            <person name="Clum A."/>
            <person name="Coughlan A.Y."/>
            <person name="Deshpande S."/>
            <person name="Douglass A.P."/>
            <person name="Hanson S.J."/>
            <person name="Klenk H.-P."/>
            <person name="Labutti K."/>
            <person name="Lapidus A."/>
            <person name="Lindquist E."/>
            <person name="Lipzen A."/>
            <person name="Meier-Kolthoff J.P."/>
            <person name="Ohm R.A."/>
            <person name="Otillar R.P."/>
            <person name="Pangilinan J."/>
            <person name="Peng Y."/>
            <person name="Rokas A."/>
            <person name="Rosa C.A."/>
            <person name="Scheuner C."/>
            <person name="Sibirny A.A."/>
            <person name="Slot J.C."/>
            <person name="Stielow J.B."/>
            <person name="Sun H."/>
            <person name="Kurtzman C.P."/>
            <person name="Blackwell M."/>
            <person name="Grigoriev I.V."/>
            <person name="Jeffries T.W."/>
        </authorList>
    </citation>
    <scope>NUCLEOTIDE SEQUENCE [LARGE SCALE GENOMIC DNA]</scope>
    <source>
        <strain evidence="21">DSM 1968</strain>
    </source>
</reference>
<evidence type="ECO:0000256" key="12">
    <source>
        <dbReference type="ARBA" id="ARBA00022895"/>
    </source>
</evidence>
<dbReference type="GO" id="GO:0042162">
    <property type="term" value="F:telomeric DNA binding"/>
    <property type="evidence" value="ECO:0007669"/>
    <property type="project" value="InterPro"/>
</dbReference>
<feature type="region of interest" description="Disordered" evidence="18">
    <location>
        <begin position="353"/>
        <end position="375"/>
    </location>
</feature>
<dbReference type="Pfam" id="PF03730">
    <property type="entry name" value="Ku_C"/>
    <property type="match status" value="1"/>
</dbReference>
<dbReference type="GO" id="GO:0000723">
    <property type="term" value="P:telomere maintenance"/>
    <property type="evidence" value="ECO:0007669"/>
    <property type="project" value="InterPro"/>
</dbReference>
<dbReference type="OrthoDB" id="3249161at2759"/>
<dbReference type="GO" id="GO:0000781">
    <property type="term" value="C:chromosome, telomeric region"/>
    <property type="evidence" value="ECO:0007669"/>
    <property type="project" value="UniProtKB-SubCell"/>
</dbReference>
<comment type="similarity">
    <text evidence="3">Belongs to the ku70 family.</text>
</comment>
<comment type="subcellular location">
    <subcellularLocation>
        <location evidence="2">Chromosome</location>
        <location evidence="2">Telomere</location>
    </subcellularLocation>
    <subcellularLocation>
        <location evidence="1">Nucleus</location>
    </subcellularLocation>
</comment>
<evidence type="ECO:0000256" key="1">
    <source>
        <dbReference type="ARBA" id="ARBA00004123"/>
    </source>
</evidence>
<dbReference type="SMART" id="SM00559">
    <property type="entry name" value="Ku78"/>
    <property type="match status" value="1"/>
</dbReference>
<dbReference type="GO" id="GO:0016787">
    <property type="term" value="F:hydrolase activity"/>
    <property type="evidence" value="ECO:0007669"/>
    <property type="project" value="UniProtKB-KW"/>
</dbReference>
<evidence type="ECO:0000256" key="3">
    <source>
        <dbReference type="ARBA" id="ARBA00005240"/>
    </source>
</evidence>
<dbReference type="GO" id="GO:0003678">
    <property type="term" value="F:DNA helicase activity"/>
    <property type="evidence" value="ECO:0007669"/>
    <property type="project" value="UniProtKB-EC"/>
</dbReference>